<dbReference type="PROSITE" id="PS50110">
    <property type="entry name" value="RESPONSE_REGULATORY"/>
    <property type="match status" value="1"/>
</dbReference>
<dbReference type="PROSITE" id="PS51987">
    <property type="entry name" value="GS_CATALYTIC"/>
    <property type="match status" value="1"/>
</dbReference>
<evidence type="ECO:0000256" key="4">
    <source>
        <dbReference type="PROSITE-ProRule" id="PRU00169"/>
    </source>
</evidence>
<dbReference type="EMBL" id="SHNP01000004">
    <property type="protein sequence ID" value="MCX2974501.1"/>
    <property type="molecule type" value="Genomic_DNA"/>
</dbReference>
<evidence type="ECO:0000256" key="5">
    <source>
        <dbReference type="PROSITE-ProRule" id="PRU01331"/>
    </source>
</evidence>
<evidence type="ECO:0000313" key="9">
    <source>
        <dbReference type="EMBL" id="MCX2974501.1"/>
    </source>
</evidence>
<dbReference type="InterPro" id="IPR001789">
    <property type="entry name" value="Sig_transdc_resp-reg_receiver"/>
</dbReference>
<protein>
    <submittedName>
        <fullName evidence="9">Glutamine synthetase</fullName>
    </submittedName>
</protein>
<dbReference type="InterPro" id="IPR036651">
    <property type="entry name" value="Gln_synt_N_sf"/>
</dbReference>
<evidence type="ECO:0000256" key="3">
    <source>
        <dbReference type="ARBA" id="ARBA00022842"/>
    </source>
</evidence>
<dbReference type="Gene3D" id="3.10.20.70">
    <property type="entry name" value="Glutamine synthetase, N-terminal domain"/>
    <property type="match status" value="1"/>
</dbReference>
<dbReference type="InterPro" id="IPR027303">
    <property type="entry name" value="Gln_synth_gly_rich_site"/>
</dbReference>
<evidence type="ECO:0000256" key="1">
    <source>
        <dbReference type="ARBA" id="ARBA00001946"/>
    </source>
</evidence>
<feature type="domain" description="Response regulatory" evidence="7">
    <location>
        <begin position="1"/>
        <end position="100"/>
    </location>
</feature>
<keyword evidence="3" id="KW-0460">Magnesium</keyword>
<keyword evidence="2" id="KW-0436">Ligase</keyword>
<dbReference type="PANTHER" id="PTHR43785">
    <property type="entry name" value="GAMMA-GLUTAMYLPUTRESCINE SYNTHETASE"/>
    <property type="match status" value="1"/>
</dbReference>
<dbReference type="Proteomes" id="UP001143307">
    <property type="component" value="Unassembled WGS sequence"/>
</dbReference>
<proteinExistence type="inferred from homology"/>
<evidence type="ECO:0000259" key="7">
    <source>
        <dbReference type="PROSITE" id="PS50110"/>
    </source>
</evidence>
<name>A0ABT3SWW2_9GAMM</name>
<dbReference type="SMART" id="SM01230">
    <property type="entry name" value="Gln-synt_C"/>
    <property type="match status" value="1"/>
</dbReference>
<evidence type="ECO:0000259" key="8">
    <source>
        <dbReference type="PROSITE" id="PS51987"/>
    </source>
</evidence>
<dbReference type="RefSeq" id="WP_007228448.1">
    <property type="nucleotide sequence ID" value="NZ_SHNP01000004.1"/>
</dbReference>
<sequence length="463" mass="51331">MNVADKSELEQFLQKNPDIEMLELMMPDMNGILRCKRIQKREFDGLFSSNLKGPISIPFLGIMGTFYDDDTPDVFEGDPDGIIQPQSGTLSRIPWLKSATAQVLTSFSDLDGSPSWTDSRNVLASALERFTSDGLHPTVATELEFYLIETGDDGVARPLLGRVPCSDRPQQGIQYCMADDLFDQDAFLDEVRRACDIQNVPLTAIHSEFSPGQWEINTQHTSDPLLACDHAMLLKRIVKGVARQHGMAATFMAKPFGEIAGSGLHIHASVYDSDGNNIFSESNNTKGVDSPAISTTLRHAIGGLAKAMAESMVIFAPNVNSYRRFKPGAYAPVSPTWGYNHRDVALRIPVSSDDNRRIEHRVAGADANPYLTMAALLAGMHYGITHQCEPGPETRMGTALESDEVLLPKRWDAALALFRDAKILPEYLGEQYCAYFQKVRQGECDDYHAQVPSLDHDWYLRAL</sequence>
<dbReference type="PROSITE" id="PS00181">
    <property type="entry name" value="GLNA_ATP"/>
    <property type="match status" value="1"/>
</dbReference>
<keyword evidence="10" id="KW-1185">Reference proteome</keyword>
<feature type="domain" description="GS catalytic" evidence="8">
    <location>
        <begin position="119"/>
        <end position="463"/>
    </location>
</feature>
<comment type="similarity">
    <text evidence="5 6">Belongs to the glutamine synthetase family.</text>
</comment>
<organism evidence="9 10">
    <name type="scientific">Candidatus Seongchinamella marina</name>
    <dbReference type="NCBI Taxonomy" id="2518990"/>
    <lineage>
        <taxon>Bacteria</taxon>
        <taxon>Pseudomonadati</taxon>
        <taxon>Pseudomonadota</taxon>
        <taxon>Gammaproteobacteria</taxon>
        <taxon>Cellvibrionales</taxon>
        <taxon>Halieaceae</taxon>
        <taxon>Seongchinamella</taxon>
    </lineage>
</organism>
<dbReference type="InterPro" id="IPR008146">
    <property type="entry name" value="Gln_synth_cat_dom"/>
</dbReference>
<evidence type="ECO:0000256" key="6">
    <source>
        <dbReference type="RuleBase" id="RU000384"/>
    </source>
</evidence>
<dbReference type="InterPro" id="IPR014746">
    <property type="entry name" value="Gln_synth/guanido_kin_cat_dom"/>
</dbReference>
<evidence type="ECO:0000313" key="10">
    <source>
        <dbReference type="Proteomes" id="UP001143307"/>
    </source>
</evidence>
<comment type="caution">
    <text evidence="4">Lacks conserved residue(s) required for the propagation of feature annotation.</text>
</comment>
<gene>
    <name evidence="9" type="ORF">EYC87_12985</name>
</gene>
<dbReference type="SUPFAM" id="SSF55931">
    <property type="entry name" value="Glutamine synthetase/guanido kinase"/>
    <property type="match status" value="1"/>
</dbReference>
<comment type="cofactor">
    <cofactor evidence="1">
        <name>Mg(2+)</name>
        <dbReference type="ChEBI" id="CHEBI:18420"/>
    </cofactor>
</comment>
<dbReference type="Gene3D" id="3.30.590.10">
    <property type="entry name" value="Glutamine synthetase/guanido kinase, catalytic domain"/>
    <property type="match status" value="1"/>
</dbReference>
<dbReference type="Pfam" id="PF00120">
    <property type="entry name" value="Gln-synt_C"/>
    <property type="match status" value="1"/>
</dbReference>
<dbReference type="SUPFAM" id="SSF54368">
    <property type="entry name" value="Glutamine synthetase, N-terminal domain"/>
    <property type="match status" value="1"/>
</dbReference>
<reference evidence="9" key="1">
    <citation type="submission" date="2019-02" db="EMBL/GenBank/DDBJ databases">
        <authorList>
            <person name="Li S.-H."/>
        </authorList>
    </citation>
    <scope>NUCLEOTIDE SEQUENCE</scope>
    <source>
        <strain evidence="9">IMCC8485</strain>
    </source>
</reference>
<accession>A0ABT3SWW2</accession>
<evidence type="ECO:0000256" key="2">
    <source>
        <dbReference type="ARBA" id="ARBA00022598"/>
    </source>
</evidence>
<comment type="caution">
    <text evidence="9">The sequence shown here is derived from an EMBL/GenBank/DDBJ whole genome shotgun (WGS) entry which is preliminary data.</text>
</comment>
<dbReference type="PANTHER" id="PTHR43785:SF12">
    <property type="entry name" value="TYPE-1 GLUTAMINE SYNTHETASE 2"/>
    <property type="match status" value="1"/>
</dbReference>